<dbReference type="SMART" id="SM00052">
    <property type="entry name" value="EAL"/>
    <property type="match status" value="1"/>
</dbReference>
<feature type="transmembrane region" description="Helical" evidence="1">
    <location>
        <begin position="193"/>
        <end position="212"/>
    </location>
</feature>
<dbReference type="InterPro" id="IPR001633">
    <property type="entry name" value="EAL_dom"/>
</dbReference>
<dbReference type="PROSITE" id="PS50883">
    <property type="entry name" value="EAL"/>
    <property type="match status" value="1"/>
</dbReference>
<dbReference type="EMBL" id="CP097332">
    <property type="protein sequence ID" value="UQX89767.1"/>
    <property type="molecule type" value="Genomic_DNA"/>
</dbReference>
<dbReference type="InterPro" id="IPR052155">
    <property type="entry name" value="Biofilm_reg_signaling"/>
</dbReference>
<dbReference type="CDD" id="cd01949">
    <property type="entry name" value="GGDEF"/>
    <property type="match status" value="1"/>
</dbReference>
<reference evidence="4" key="1">
    <citation type="journal article" date="2018" name="Int. J. Syst. Evol. Microbiol.">
        <title>Jatrophihabitans telluris sp. nov., isolated from sediment soil of lava forest wetlands and the emended description of the genus Jatrophihabitans.</title>
        <authorList>
            <person name="Lee K.C."/>
            <person name="Suh M.K."/>
            <person name="Eom M.K."/>
            <person name="Kim K.K."/>
            <person name="Kim J.S."/>
            <person name="Kim D.S."/>
            <person name="Ko S.H."/>
            <person name="Shin Y.K."/>
            <person name="Lee J.S."/>
        </authorList>
    </citation>
    <scope>NUCLEOTIDE SEQUENCE</scope>
    <source>
        <strain evidence="4">N237</strain>
    </source>
</reference>
<accession>A0ABY4R2Q9</accession>
<proteinExistence type="predicted"/>
<dbReference type="Gene3D" id="3.30.70.270">
    <property type="match status" value="1"/>
</dbReference>
<feature type="domain" description="EAL" evidence="2">
    <location>
        <begin position="399"/>
        <end position="652"/>
    </location>
</feature>
<dbReference type="Pfam" id="PF00563">
    <property type="entry name" value="EAL"/>
    <property type="match status" value="1"/>
</dbReference>
<evidence type="ECO:0000313" key="5">
    <source>
        <dbReference type="Proteomes" id="UP001056336"/>
    </source>
</evidence>
<feature type="domain" description="GGDEF" evidence="3">
    <location>
        <begin position="258"/>
        <end position="390"/>
    </location>
</feature>
<dbReference type="SUPFAM" id="SSF55073">
    <property type="entry name" value="Nucleotide cyclase"/>
    <property type="match status" value="1"/>
</dbReference>
<gene>
    <name evidence="4" type="ORF">M6D93_07135</name>
</gene>
<dbReference type="Pfam" id="PF00990">
    <property type="entry name" value="GGDEF"/>
    <property type="match status" value="1"/>
</dbReference>
<name>A0ABY4R2Q9_9ACTN</name>
<evidence type="ECO:0000256" key="1">
    <source>
        <dbReference type="SAM" id="Phobius"/>
    </source>
</evidence>
<protein>
    <submittedName>
        <fullName evidence="4">EAL domain-containing protein</fullName>
    </submittedName>
</protein>
<dbReference type="RefSeq" id="WP_249773663.1">
    <property type="nucleotide sequence ID" value="NZ_CP097332.1"/>
</dbReference>
<reference evidence="4" key="2">
    <citation type="submission" date="2022-05" db="EMBL/GenBank/DDBJ databases">
        <authorList>
            <person name="Kim J.-S."/>
            <person name="Lee K."/>
            <person name="Suh M."/>
            <person name="Eom M."/>
            <person name="Kim J.-S."/>
            <person name="Kim D.-S."/>
            <person name="Ko S.-H."/>
            <person name="Shin Y."/>
            <person name="Lee J.-S."/>
        </authorList>
    </citation>
    <scope>NUCLEOTIDE SEQUENCE</scope>
    <source>
        <strain evidence="4">N237</strain>
    </source>
</reference>
<dbReference type="SMART" id="SM00267">
    <property type="entry name" value="GGDEF"/>
    <property type="match status" value="1"/>
</dbReference>
<feature type="transmembrane region" description="Helical" evidence="1">
    <location>
        <begin position="20"/>
        <end position="38"/>
    </location>
</feature>
<dbReference type="PROSITE" id="PS50887">
    <property type="entry name" value="GGDEF"/>
    <property type="match status" value="1"/>
</dbReference>
<evidence type="ECO:0000313" key="4">
    <source>
        <dbReference type="EMBL" id="UQX89767.1"/>
    </source>
</evidence>
<dbReference type="CDD" id="cd01948">
    <property type="entry name" value="EAL"/>
    <property type="match status" value="1"/>
</dbReference>
<evidence type="ECO:0000259" key="2">
    <source>
        <dbReference type="PROSITE" id="PS50883"/>
    </source>
</evidence>
<keyword evidence="1" id="KW-0812">Transmembrane</keyword>
<dbReference type="PANTHER" id="PTHR44757">
    <property type="entry name" value="DIGUANYLATE CYCLASE DGCP"/>
    <property type="match status" value="1"/>
</dbReference>
<organism evidence="4 5">
    <name type="scientific">Jatrophihabitans telluris</name>
    <dbReference type="NCBI Taxonomy" id="2038343"/>
    <lineage>
        <taxon>Bacteria</taxon>
        <taxon>Bacillati</taxon>
        <taxon>Actinomycetota</taxon>
        <taxon>Actinomycetes</taxon>
        <taxon>Jatrophihabitantales</taxon>
        <taxon>Jatrophihabitantaceae</taxon>
        <taxon>Jatrophihabitans</taxon>
    </lineage>
</organism>
<dbReference type="PANTHER" id="PTHR44757:SF2">
    <property type="entry name" value="BIOFILM ARCHITECTURE MAINTENANCE PROTEIN MBAA"/>
    <property type="match status" value="1"/>
</dbReference>
<dbReference type="NCBIfam" id="TIGR00254">
    <property type="entry name" value="GGDEF"/>
    <property type="match status" value="1"/>
</dbReference>
<dbReference type="Proteomes" id="UP001056336">
    <property type="component" value="Chromosome"/>
</dbReference>
<sequence>MGSTASTEQTAGNHGSRLFIVYAVASLIPVLMLGLVLAGNERKTGQDWGLTQGREKAAVIEQTALAPALDSGDLSEGLTKAELQGISQATDLAIFSGSVTRLRLRSFSGEVVFSDDGSRKESLSISDAAFQTAVNGGTSVQVVADPSGTARQVIRVLEPVTPNSSGQATGVLELYLPYAQISAAIKAQLARTYVRLGVGLGALYAVLALISWSTTRRLRRHAAERHHQALHDSLTGLPNRELFRCAADAAVRRAERGETGALVLVDLDHFKEVNDTLGHHAGDALLQVVAQRLRASLRTDDTVARLGGDEFGILLPGLADAPQAVGLLNTIRAALGEEIVVDGVTLNVEASFGIAMYPAHGTSVEQLLQRADSAMYEGKRGTEGVVVFTESSAPTTSPGLLIQSELRLALEADELVLHYQPKVDLSSGLTFGVEALVRWQHPSRGLLGPLEFVPAAEQSGLVEPLTEWVLRRALADQQHWNRRGVDWQVSVNVSARNLSSGSFPRRVKAILEAAGARPEQLCLEVTETALSANADAAAAAIVELSGMGIAISIDDFGTGYTSLWQIRTLPVAEVKIDRAFVSDVTESDHDRSIVQAIIGLSHGLGCTVTAEGVESEAAARWLRLTGCDSAQGFYFARPRPWPELLEHHAGLPPVPLPIELSDLSETVSLP</sequence>
<evidence type="ECO:0000259" key="3">
    <source>
        <dbReference type="PROSITE" id="PS50887"/>
    </source>
</evidence>
<keyword evidence="5" id="KW-1185">Reference proteome</keyword>
<dbReference type="SUPFAM" id="SSF141868">
    <property type="entry name" value="EAL domain-like"/>
    <property type="match status" value="1"/>
</dbReference>
<keyword evidence="1" id="KW-1133">Transmembrane helix</keyword>
<dbReference type="InterPro" id="IPR043128">
    <property type="entry name" value="Rev_trsase/Diguanyl_cyclase"/>
</dbReference>
<dbReference type="InterPro" id="IPR000160">
    <property type="entry name" value="GGDEF_dom"/>
</dbReference>
<dbReference type="Gene3D" id="3.20.20.450">
    <property type="entry name" value="EAL domain"/>
    <property type="match status" value="1"/>
</dbReference>
<dbReference type="InterPro" id="IPR029787">
    <property type="entry name" value="Nucleotide_cyclase"/>
</dbReference>
<dbReference type="InterPro" id="IPR035919">
    <property type="entry name" value="EAL_sf"/>
</dbReference>
<keyword evidence="1" id="KW-0472">Membrane</keyword>